<gene>
    <name evidence="3" type="ORF">PSTG_03888</name>
</gene>
<dbReference type="EMBL" id="AJIL01000020">
    <property type="protein sequence ID" value="KNF02939.1"/>
    <property type="molecule type" value="Genomic_DNA"/>
</dbReference>
<feature type="region of interest" description="Disordered" evidence="2">
    <location>
        <begin position="1"/>
        <end position="66"/>
    </location>
</feature>
<feature type="coiled-coil region" evidence="1">
    <location>
        <begin position="127"/>
        <end position="178"/>
    </location>
</feature>
<feature type="non-terminal residue" evidence="3">
    <location>
        <position position="1"/>
    </location>
</feature>
<keyword evidence="4" id="KW-1185">Reference proteome</keyword>
<protein>
    <submittedName>
        <fullName evidence="3">Uncharacterized protein</fullName>
    </submittedName>
</protein>
<reference evidence="4" key="1">
    <citation type="submission" date="2014-03" db="EMBL/GenBank/DDBJ databases">
        <title>The Genome Sequence of Puccinia striiformis f. sp. tritici PST-78.</title>
        <authorList>
            <consortium name="The Broad Institute Genome Sequencing Platform"/>
            <person name="Cuomo C."/>
            <person name="Hulbert S."/>
            <person name="Chen X."/>
            <person name="Walker B."/>
            <person name="Young S.K."/>
            <person name="Zeng Q."/>
            <person name="Gargeya S."/>
            <person name="Fitzgerald M."/>
            <person name="Haas B."/>
            <person name="Abouelleil A."/>
            <person name="Alvarado L."/>
            <person name="Arachchi H.M."/>
            <person name="Berlin A.M."/>
            <person name="Chapman S.B."/>
            <person name="Goldberg J."/>
            <person name="Griggs A."/>
            <person name="Gujja S."/>
            <person name="Hansen M."/>
            <person name="Howarth C."/>
            <person name="Imamovic A."/>
            <person name="Larimer J."/>
            <person name="McCowan C."/>
            <person name="Montmayeur A."/>
            <person name="Murphy C."/>
            <person name="Neiman D."/>
            <person name="Pearson M."/>
            <person name="Priest M."/>
            <person name="Roberts A."/>
            <person name="Saif S."/>
            <person name="Shea T."/>
            <person name="Sisk P."/>
            <person name="Sykes S."/>
            <person name="Wortman J."/>
            <person name="Nusbaum C."/>
            <person name="Birren B."/>
        </authorList>
    </citation>
    <scope>NUCLEOTIDE SEQUENCE [LARGE SCALE GENOMIC DNA]</scope>
    <source>
        <strain evidence="4">race PST-78</strain>
    </source>
</reference>
<keyword evidence="1" id="KW-0175">Coiled coil</keyword>
<dbReference type="AlphaFoldDB" id="A0A0L0VUI2"/>
<evidence type="ECO:0000256" key="1">
    <source>
        <dbReference type="SAM" id="Coils"/>
    </source>
</evidence>
<accession>A0A0L0VUI2</accession>
<evidence type="ECO:0000256" key="2">
    <source>
        <dbReference type="SAM" id="MobiDB-lite"/>
    </source>
</evidence>
<organism evidence="3 4">
    <name type="scientific">Puccinia striiformis f. sp. tritici PST-78</name>
    <dbReference type="NCBI Taxonomy" id="1165861"/>
    <lineage>
        <taxon>Eukaryota</taxon>
        <taxon>Fungi</taxon>
        <taxon>Dikarya</taxon>
        <taxon>Basidiomycota</taxon>
        <taxon>Pucciniomycotina</taxon>
        <taxon>Pucciniomycetes</taxon>
        <taxon>Pucciniales</taxon>
        <taxon>Pucciniaceae</taxon>
        <taxon>Puccinia</taxon>
    </lineage>
</organism>
<proteinExistence type="predicted"/>
<comment type="caution">
    <text evidence="3">The sequence shown here is derived from an EMBL/GenBank/DDBJ whole genome shotgun (WGS) entry which is preliminary data.</text>
</comment>
<feature type="compositionally biased region" description="Polar residues" evidence="2">
    <location>
        <begin position="51"/>
        <end position="66"/>
    </location>
</feature>
<evidence type="ECO:0000313" key="3">
    <source>
        <dbReference type="EMBL" id="KNF02939.1"/>
    </source>
</evidence>
<name>A0A0L0VUI2_9BASI</name>
<feature type="compositionally biased region" description="Low complexity" evidence="2">
    <location>
        <begin position="21"/>
        <end position="34"/>
    </location>
</feature>
<sequence length="243" mass="25989">MRDRPSAIPLNTHEQGEVDDNLAAALNLGAGEEGPTTPDHWSESDRGGNRSPVNTPGQPSPALNQTLPDAATASVRAPETPAGTGTPAVTCSASMAALAAQRPDPQSSNRREMNTQAVAENQLNQSRLNAETQMVEANIQLASALREGLAPTDNTPERQRLQTRQMELDVELREVEIQRTRETLQQEKVTGAAFARAKMLQDFIRLGLPLADAVNITNQLLGPVGTGVNVVDDSVDIDSVDLD</sequence>
<dbReference type="Proteomes" id="UP000054564">
    <property type="component" value="Unassembled WGS sequence"/>
</dbReference>
<evidence type="ECO:0000313" key="4">
    <source>
        <dbReference type="Proteomes" id="UP000054564"/>
    </source>
</evidence>